<sequence>MSTAVLSLDNSTIYLIEGYMINKNTQVYDYSNLVYTYDYPTSTWSIPELSGIVPPRQHIRGVIDNSGKIYIFGGYNATNLITFAGYLYNDMNVLNTVSKTWTTLSTSGNLPIRCFEYTANILPNGIIVYIGGVEQVSDANNTFVTMNKIKLFNTNTYEWSQMNATGDEIDPRWFFSSVLIRVSCNNQTNLTVNHIIESG</sequence>
<dbReference type="PANTHER" id="PTHR46093">
    <property type="entry name" value="ACYL-COA-BINDING DOMAIN-CONTAINING PROTEIN 5"/>
    <property type="match status" value="1"/>
</dbReference>
<reference evidence="3 4" key="1">
    <citation type="submission" date="2018-08" db="EMBL/GenBank/DDBJ databases">
        <title>Genome and evolution of the arbuscular mycorrhizal fungus Diversispora epigaea (formerly Glomus versiforme) and its bacterial endosymbionts.</title>
        <authorList>
            <person name="Sun X."/>
            <person name="Fei Z."/>
            <person name="Harrison M."/>
        </authorList>
    </citation>
    <scope>NUCLEOTIDE SEQUENCE [LARGE SCALE GENOMIC DNA]</scope>
    <source>
        <strain evidence="3 4">IT104</strain>
    </source>
</reference>
<evidence type="ECO:0008006" key="5">
    <source>
        <dbReference type="Google" id="ProtNLM"/>
    </source>
</evidence>
<protein>
    <recommendedName>
        <fullName evidence="5">Kelch repeat protein</fullName>
    </recommendedName>
</protein>
<evidence type="ECO:0000313" key="3">
    <source>
        <dbReference type="EMBL" id="RHZ51574.1"/>
    </source>
</evidence>
<evidence type="ECO:0000313" key="4">
    <source>
        <dbReference type="Proteomes" id="UP000266861"/>
    </source>
</evidence>
<dbReference type="EMBL" id="PQFF01000415">
    <property type="protein sequence ID" value="RHZ51574.1"/>
    <property type="molecule type" value="Genomic_DNA"/>
</dbReference>
<dbReference type="SUPFAM" id="SSF117281">
    <property type="entry name" value="Kelch motif"/>
    <property type="match status" value="1"/>
</dbReference>
<dbReference type="Proteomes" id="UP000266861">
    <property type="component" value="Unassembled WGS sequence"/>
</dbReference>
<keyword evidence="1" id="KW-0880">Kelch repeat</keyword>
<gene>
    <name evidence="3" type="ORF">Glove_476g71</name>
</gene>
<keyword evidence="2" id="KW-0677">Repeat</keyword>
<dbReference type="AlphaFoldDB" id="A0A397GPY8"/>
<comment type="caution">
    <text evidence="3">The sequence shown here is derived from an EMBL/GenBank/DDBJ whole genome shotgun (WGS) entry which is preliminary data.</text>
</comment>
<keyword evidence="4" id="KW-1185">Reference proteome</keyword>
<evidence type="ECO:0000256" key="2">
    <source>
        <dbReference type="ARBA" id="ARBA00022737"/>
    </source>
</evidence>
<dbReference type="InterPro" id="IPR015915">
    <property type="entry name" value="Kelch-typ_b-propeller"/>
</dbReference>
<evidence type="ECO:0000256" key="1">
    <source>
        <dbReference type="ARBA" id="ARBA00022441"/>
    </source>
</evidence>
<dbReference type="OrthoDB" id="432528at2759"/>
<dbReference type="PANTHER" id="PTHR46093:SF18">
    <property type="entry name" value="FIBRONECTIN TYPE-III DOMAIN-CONTAINING PROTEIN"/>
    <property type="match status" value="1"/>
</dbReference>
<accession>A0A397GPY8</accession>
<name>A0A397GPY8_9GLOM</name>
<proteinExistence type="predicted"/>
<dbReference type="Gene3D" id="2.120.10.80">
    <property type="entry name" value="Kelch-type beta propeller"/>
    <property type="match status" value="1"/>
</dbReference>
<dbReference type="Pfam" id="PF24681">
    <property type="entry name" value="Kelch_KLHDC2_KLHL20_DRC7"/>
    <property type="match status" value="1"/>
</dbReference>
<organism evidence="3 4">
    <name type="scientific">Diversispora epigaea</name>
    <dbReference type="NCBI Taxonomy" id="1348612"/>
    <lineage>
        <taxon>Eukaryota</taxon>
        <taxon>Fungi</taxon>
        <taxon>Fungi incertae sedis</taxon>
        <taxon>Mucoromycota</taxon>
        <taxon>Glomeromycotina</taxon>
        <taxon>Glomeromycetes</taxon>
        <taxon>Diversisporales</taxon>
        <taxon>Diversisporaceae</taxon>
        <taxon>Diversispora</taxon>
    </lineage>
</organism>